<protein>
    <submittedName>
        <fullName evidence="1">Uncharacterized protein</fullName>
    </submittedName>
</protein>
<evidence type="ECO:0000313" key="2">
    <source>
        <dbReference type="Proteomes" id="UP001266305"/>
    </source>
</evidence>
<dbReference type="Proteomes" id="UP001266305">
    <property type="component" value="Unassembled WGS sequence"/>
</dbReference>
<keyword evidence="2" id="KW-1185">Reference proteome</keyword>
<accession>A0ABQ9V3P4</accession>
<name>A0ABQ9V3P4_SAGOE</name>
<sequence>MELHTELFPPEDMLQFSQHREEAFSAFCLSLEIVTDCGLTLDGYLLEQDFPGMRIGPEPTTDSFIAVMYGENEGSTPGNALVVDPKKPFRKLSRFGNAFLNRTSWCNSRGTIHMDCGMNDVLDAVHWLCQGLPRPPSPAGAVCENGTLWGAELSFRGFLMLLLQIKESTQGTWQWDEQKCAGDVNGVPRKFHDIIDGDRNTVQSGGILQWSIWERLWGGTCRRTRVCSQEAVAPTEEETAKGTQSIGSSETSGYLDQFKKCQALGSDIALATWRKCGVEGASLESSVAPISSLTSEDNIYQVILRWGPLTKAM</sequence>
<proteinExistence type="predicted"/>
<dbReference type="InterPro" id="IPR027417">
    <property type="entry name" value="P-loop_NTPase"/>
</dbReference>
<comment type="caution">
    <text evidence="1">The sequence shown here is derived from an EMBL/GenBank/DDBJ whole genome shotgun (WGS) entry which is preliminary data.</text>
</comment>
<organism evidence="1 2">
    <name type="scientific">Saguinus oedipus</name>
    <name type="common">Cotton-top tamarin</name>
    <name type="synonym">Oedipomidas oedipus</name>
    <dbReference type="NCBI Taxonomy" id="9490"/>
    <lineage>
        <taxon>Eukaryota</taxon>
        <taxon>Metazoa</taxon>
        <taxon>Chordata</taxon>
        <taxon>Craniata</taxon>
        <taxon>Vertebrata</taxon>
        <taxon>Euteleostomi</taxon>
        <taxon>Mammalia</taxon>
        <taxon>Eutheria</taxon>
        <taxon>Euarchontoglires</taxon>
        <taxon>Primates</taxon>
        <taxon>Haplorrhini</taxon>
        <taxon>Platyrrhini</taxon>
        <taxon>Cebidae</taxon>
        <taxon>Callitrichinae</taxon>
        <taxon>Saguinus</taxon>
    </lineage>
</organism>
<dbReference type="Gene3D" id="3.40.50.300">
    <property type="entry name" value="P-loop containing nucleotide triphosphate hydrolases"/>
    <property type="match status" value="1"/>
</dbReference>
<reference evidence="1 2" key="1">
    <citation type="submission" date="2023-05" db="EMBL/GenBank/DDBJ databases">
        <title>B98-5 Cell Line De Novo Hybrid Assembly: An Optical Mapping Approach.</title>
        <authorList>
            <person name="Kananen K."/>
            <person name="Auerbach J.A."/>
            <person name="Kautto E."/>
            <person name="Blachly J.S."/>
        </authorList>
    </citation>
    <scope>NUCLEOTIDE SEQUENCE [LARGE SCALE GENOMIC DNA]</scope>
    <source>
        <strain evidence="1">B95-8</strain>
        <tissue evidence="1">Cell line</tissue>
    </source>
</reference>
<dbReference type="EMBL" id="JASSZA010000008">
    <property type="protein sequence ID" value="KAK2103746.1"/>
    <property type="molecule type" value="Genomic_DNA"/>
</dbReference>
<evidence type="ECO:0000313" key="1">
    <source>
        <dbReference type="EMBL" id="KAK2103746.1"/>
    </source>
</evidence>
<gene>
    <name evidence="1" type="ORF">P7K49_017602</name>
</gene>